<keyword evidence="7 9" id="KW-0472">Membrane</keyword>
<dbReference type="GO" id="GO:0015740">
    <property type="term" value="P:C4-dicarboxylate transport"/>
    <property type="evidence" value="ECO:0007669"/>
    <property type="project" value="TreeGrafter"/>
</dbReference>
<gene>
    <name evidence="11" type="ORF">DFO68_10851</name>
</gene>
<comment type="caution">
    <text evidence="11">The sequence shown here is derived from an EMBL/GenBank/DDBJ whole genome shotgun (WGS) entry which is preliminary data.</text>
</comment>
<proteinExistence type="inferred from homology"/>
<dbReference type="GO" id="GO:0022857">
    <property type="term" value="F:transmembrane transporter activity"/>
    <property type="evidence" value="ECO:0007669"/>
    <property type="project" value="UniProtKB-UniRule"/>
</dbReference>
<evidence type="ECO:0000259" key="10">
    <source>
        <dbReference type="Pfam" id="PF04290"/>
    </source>
</evidence>
<feature type="domain" description="Tripartite ATP-independent periplasmic transporters DctQ component" evidence="10">
    <location>
        <begin position="33"/>
        <end position="161"/>
    </location>
</feature>
<reference evidence="11 12" key="1">
    <citation type="submission" date="2019-03" db="EMBL/GenBank/DDBJ databases">
        <title>Freshwater and sediment microbial communities from various areas in North America, analyzing microbe dynamics in response to fracking.</title>
        <authorList>
            <person name="Lamendella R."/>
        </authorList>
    </citation>
    <scope>NUCLEOTIDE SEQUENCE [LARGE SCALE GENOMIC DNA]</scope>
    <source>
        <strain evidence="11 12">1_TX</strain>
    </source>
</reference>
<keyword evidence="6 9" id="KW-1133">Transmembrane helix</keyword>
<dbReference type="OrthoDB" id="4964541at2"/>
<keyword evidence="12" id="KW-1185">Reference proteome</keyword>
<feature type="transmembrane region" description="Helical" evidence="9">
    <location>
        <begin position="136"/>
        <end position="155"/>
    </location>
</feature>
<name>A0A4R6HHZ7_9GAMM</name>
<evidence type="ECO:0000256" key="1">
    <source>
        <dbReference type="ARBA" id="ARBA00004429"/>
    </source>
</evidence>
<feature type="transmembrane region" description="Helical" evidence="9">
    <location>
        <begin position="55"/>
        <end position="73"/>
    </location>
</feature>
<feature type="transmembrane region" description="Helical" evidence="9">
    <location>
        <begin position="94"/>
        <end position="116"/>
    </location>
</feature>
<comment type="function">
    <text evidence="9">Part of the tripartite ATP-independent periplasmic (TRAP) transport system.</text>
</comment>
<evidence type="ECO:0000313" key="11">
    <source>
        <dbReference type="EMBL" id="TDO07686.1"/>
    </source>
</evidence>
<dbReference type="InterPro" id="IPR055348">
    <property type="entry name" value="DctQ"/>
</dbReference>
<evidence type="ECO:0000313" key="12">
    <source>
        <dbReference type="Proteomes" id="UP000295150"/>
    </source>
</evidence>
<keyword evidence="4 9" id="KW-0997">Cell inner membrane</keyword>
<evidence type="ECO:0000256" key="6">
    <source>
        <dbReference type="ARBA" id="ARBA00022989"/>
    </source>
</evidence>
<evidence type="ECO:0000256" key="5">
    <source>
        <dbReference type="ARBA" id="ARBA00022692"/>
    </source>
</evidence>
<organism evidence="11 12">
    <name type="scientific">Halomonas ventosae</name>
    <dbReference type="NCBI Taxonomy" id="229007"/>
    <lineage>
        <taxon>Bacteria</taxon>
        <taxon>Pseudomonadati</taxon>
        <taxon>Pseudomonadota</taxon>
        <taxon>Gammaproteobacteria</taxon>
        <taxon>Oceanospirillales</taxon>
        <taxon>Halomonadaceae</taxon>
        <taxon>Halomonas</taxon>
    </lineage>
</organism>
<feature type="transmembrane region" description="Helical" evidence="9">
    <location>
        <begin position="21"/>
        <end position="43"/>
    </location>
</feature>
<dbReference type="PANTHER" id="PTHR35011:SF2">
    <property type="entry name" value="2,3-DIKETO-L-GULONATE TRAP TRANSPORTER SMALL PERMEASE PROTEIN YIAM"/>
    <property type="match status" value="1"/>
</dbReference>
<dbReference type="PANTHER" id="PTHR35011">
    <property type="entry name" value="2,3-DIKETO-L-GULONATE TRAP TRANSPORTER SMALL PERMEASE PROTEIN YIAM"/>
    <property type="match status" value="1"/>
</dbReference>
<dbReference type="Pfam" id="PF04290">
    <property type="entry name" value="DctQ"/>
    <property type="match status" value="1"/>
</dbReference>
<dbReference type="RefSeq" id="WP_133483170.1">
    <property type="nucleotide sequence ID" value="NZ_SNWH01000008.1"/>
</dbReference>
<keyword evidence="3" id="KW-1003">Cell membrane</keyword>
<dbReference type="GO" id="GO:0005886">
    <property type="term" value="C:plasma membrane"/>
    <property type="evidence" value="ECO:0007669"/>
    <property type="project" value="UniProtKB-SubCell"/>
</dbReference>
<evidence type="ECO:0000256" key="2">
    <source>
        <dbReference type="ARBA" id="ARBA00022448"/>
    </source>
</evidence>
<dbReference type="InterPro" id="IPR007387">
    <property type="entry name" value="TRAP_DctQ"/>
</dbReference>
<dbReference type="AlphaFoldDB" id="A0A4R6HHZ7"/>
<comment type="similarity">
    <text evidence="8 9">Belongs to the TRAP transporter small permease family.</text>
</comment>
<keyword evidence="5 9" id="KW-0812">Transmembrane</keyword>
<comment type="subcellular location">
    <subcellularLocation>
        <location evidence="1 9">Cell inner membrane</location>
        <topology evidence="1 9">Multi-pass membrane protein</topology>
    </subcellularLocation>
</comment>
<evidence type="ECO:0000256" key="9">
    <source>
        <dbReference type="RuleBase" id="RU369079"/>
    </source>
</evidence>
<evidence type="ECO:0000256" key="7">
    <source>
        <dbReference type="ARBA" id="ARBA00023136"/>
    </source>
</evidence>
<dbReference type="Proteomes" id="UP000295150">
    <property type="component" value="Unassembled WGS sequence"/>
</dbReference>
<sequence length="172" mass="19511">MSARHDTWLSQASRRLAGLEQLVCSVLIAAFGVLLIANVFARYVLNSPIFFASELAVYILIWMAFLAISISIHHDQHVRLTMLVGLLPTPAQRACYWLTELVCVAMLAVILWYAIGWLRSPSVGYDIAITLDWPKWHFYLIVPIFCATSIFHLIARLSDRSRTVFTLVSDED</sequence>
<evidence type="ECO:0000256" key="8">
    <source>
        <dbReference type="ARBA" id="ARBA00038436"/>
    </source>
</evidence>
<evidence type="ECO:0000256" key="3">
    <source>
        <dbReference type="ARBA" id="ARBA00022475"/>
    </source>
</evidence>
<protein>
    <recommendedName>
        <fullName evidence="9">TRAP transporter small permease protein</fullName>
    </recommendedName>
</protein>
<dbReference type="EMBL" id="SNWH01000008">
    <property type="protein sequence ID" value="TDO07686.1"/>
    <property type="molecule type" value="Genomic_DNA"/>
</dbReference>
<keyword evidence="2 9" id="KW-0813">Transport</keyword>
<evidence type="ECO:0000256" key="4">
    <source>
        <dbReference type="ARBA" id="ARBA00022519"/>
    </source>
</evidence>
<accession>A0A4R6HHZ7</accession>
<comment type="subunit">
    <text evidence="9">The complex comprises the extracytoplasmic solute receptor protein and the two transmembrane proteins.</text>
</comment>